<evidence type="ECO:0000313" key="2">
    <source>
        <dbReference type="EMBL" id="QUE52142.1"/>
    </source>
</evidence>
<protein>
    <submittedName>
        <fullName evidence="2">Polysaccharide lyase 6 family protein</fullName>
    </submittedName>
</protein>
<sequence>MRPLILLAVSLVSSAAAREIPVSSATDLARAMPNLKPGDTVVLADGEWRNQDLVLQGKGTEARPVTFRAAHPGKAVLVGNSSLVVDGSFLVVDGLWLKESTTSGRAIFLRGDHCRLTSCAVTGGNARNFLDMTGTDHRIDHCYFADKTTEAPTIQVQVEESPNRHRFDHNHFGPRPPLGRNGGETMRIGYSGQSMRSSATLVEDNLFERCDGEIEIISSKSCDNIYRSNTFRDCAGMLTLRHGNGCRVEGNFFFGGGKKGSGGIRIIGENHVVVNNYIDNVAEGSFWITAGIPESPLVGYFQARHCTIAFNTVVASRGVCIQTDAGMGSSGRTLLPEDITIAYNLLNLPPGAVPARGRQGGGVVWTGNVSNIPATDFTTVEPRLIRSPDGMWRPSTGSPVGGVAKALPGITTDIDGQPRPERCDVGCDQASAAKTIHRPLSAADVGPAWMDRGAASRPTP</sequence>
<dbReference type="EMBL" id="CP073100">
    <property type="protein sequence ID" value="QUE52142.1"/>
    <property type="molecule type" value="Genomic_DNA"/>
</dbReference>
<dbReference type="SUPFAM" id="SSF51126">
    <property type="entry name" value="Pectin lyase-like"/>
    <property type="match status" value="1"/>
</dbReference>
<proteinExistence type="predicted"/>
<dbReference type="Proteomes" id="UP000676169">
    <property type="component" value="Chromosome"/>
</dbReference>
<evidence type="ECO:0000313" key="3">
    <source>
        <dbReference type="Proteomes" id="UP000676169"/>
    </source>
</evidence>
<feature type="region of interest" description="Disordered" evidence="1">
    <location>
        <begin position="387"/>
        <end position="419"/>
    </location>
</feature>
<dbReference type="InterPro" id="IPR012334">
    <property type="entry name" value="Pectin_lyas_fold"/>
</dbReference>
<dbReference type="KEGG" id="lamb:KBB96_04435"/>
<reference evidence="2" key="1">
    <citation type="submission" date="2021-04" db="EMBL/GenBank/DDBJ databases">
        <title>Luteolibacter sp. 32A isolated from the skin of an Anderson's salamander (Ambystoma andersonii).</title>
        <authorList>
            <person name="Spergser J."/>
            <person name="Busse H.-J."/>
        </authorList>
    </citation>
    <scope>NUCLEOTIDE SEQUENCE</scope>
    <source>
        <strain evidence="2">32A</strain>
    </source>
</reference>
<dbReference type="InterPro" id="IPR011050">
    <property type="entry name" value="Pectin_lyase_fold/virulence"/>
</dbReference>
<keyword evidence="3" id="KW-1185">Reference proteome</keyword>
<keyword evidence="2" id="KW-0456">Lyase</keyword>
<accession>A0A975J196</accession>
<dbReference type="Pfam" id="PF14592">
    <property type="entry name" value="Chondroitinas_B"/>
    <property type="match status" value="1"/>
</dbReference>
<dbReference type="InterPro" id="IPR039513">
    <property type="entry name" value="PL-6"/>
</dbReference>
<evidence type="ECO:0000256" key="1">
    <source>
        <dbReference type="SAM" id="MobiDB-lite"/>
    </source>
</evidence>
<dbReference type="GO" id="GO:0016829">
    <property type="term" value="F:lyase activity"/>
    <property type="evidence" value="ECO:0007669"/>
    <property type="project" value="UniProtKB-KW"/>
</dbReference>
<organism evidence="2 3">
    <name type="scientific">Luteolibacter ambystomatis</name>
    <dbReference type="NCBI Taxonomy" id="2824561"/>
    <lineage>
        <taxon>Bacteria</taxon>
        <taxon>Pseudomonadati</taxon>
        <taxon>Verrucomicrobiota</taxon>
        <taxon>Verrucomicrobiia</taxon>
        <taxon>Verrucomicrobiales</taxon>
        <taxon>Verrucomicrobiaceae</taxon>
        <taxon>Luteolibacter</taxon>
    </lineage>
</organism>
<dbReference type="RefSeq" id="WP_211632756.1">
    <property type="nucleotide sequence ID" value="NZ_CP073100.1"/>
</dbReference>
<dbReference type="Gene3D" id="2.160.20.10">
    <property type="entry name" value="Single-stranded right-handed beta-helix, Pectin lyase-like"/>
    <property type="match status" value="1"/>
</dbReference>
<dbReference type="CDD" id="cd14251">
    <property type="entry name" value="PL-6"/>
    <property type="match status" value="1"/>
</dbReference>
<gene>
    <name evidence="2" type="ORF">KBB96_04435</name>
</gene>
<name>A0A975J196_9BACT</name>
<dbReference type="AlphaFoldDB" id="A0A975J196"/>